<sequence length="148" mass="16261">MSKDNNGKLAERAVQQVLNHLSSEVFDWQRMYDATSARGAFMAQTGDFQFFTPACHGVIEVKSTAHPYRLAKKAFSDGQRVKLKRRMDAGGKVYAVVWHHTENVWRVVPYAGLHKAFDEDGAASADLTSVPTHATAAQAVVALLSEAV</sequence>
<accession>A0A9X4IBC0</accession>
<organism evidence="1">
    <name type="scientific">Neisseria leonii</name>
    <dbReference type="NCBI Taxonomy" id="2995413"/>
    <lineage>
        <taxon>Bacteria</taxon>
        <taxon>Pseudomonadati</taxon>
        <taxon>Pseudomonadota</taxon>
        <taxon>Betaproteobacteria</taxon>
        <taxon>Neisseriales</taxon>
        <taxon>Neisseriaceae</taxon>
        <taxon>Neisseria</taxon>
    </lineage>
</organism>
<evidence type="ECO:0000313" key="3">
    <source>
        <dbReference type="Proteomes" id="UP001149607"/>
    </source>
</evidence>
<gene>
    <name evidence="1" type="ORF">ORY91_001659</name>
    <name evidence="2" type="ORF">V9W64_10540</name>
</gene>
<dbReference type="Gene3D" id="3.40.1350.10">
    <property type="match status" value="1"/>
</dbReference>
<keyword evidence="3" id="KW-1185">Reference proteome</keyword>
<reference evidence="2" key="2">
    <citation type="submission" date="2024-02" db="EMBL/GenBank/DDBJ databases">
        <title>Neisseria leonii sp. nov.</title>
        <authorList>
            <person name="Boutroux M."/>
            <person name="Favre-Rochex S."/>
            <person name="Gorgette O."/>
            <person name="Touak G."/>
            <person name="Muhle E."/>
            <person name="Chesneau O."/>
            <person name="Clermont D."/>
            <person name="Rahi P."/>
        </authorList>
    </citation>
    <scope>NUCLEOTIDE SEQUENCE</scope>
    <source>
        <strain evidence="2">51.81</strain>
    </source>
</reference>
<dbReference type="RefSeq" id="WP_274585344.1">
    <property type="nucleotide sequence ID" value="NZ_CP146598.1"/>
</dbReference>
<dbReference type="AlphaFoldDB" id="A0A9X4IBC0"/>
<dbReference type="GO" id="GO:0003676">
    <property type="term" value="F:nucleic acid binding"/>
    <property type="evidence" value="ECO:0007669"/>
    <property type="project" value="InterPro"/>
</dbReference>
<name>A0A9X4IBC0_9NEIS</name>
<dbReference type="InterPro" id="IPR011856">
    <property type="entry name" value="tRNA_endonuc-like_dom_sf"/>
</dbReference>
<proteinExistence type="predicted"/>
<reference evidence="1" key="1">
    <citation type="submission" date="2022-10" db="EMBL/GenBank/DDBJ databases">
        <authorList>
            <person name="Boutroux M."/>
        </authorList>
    </citation>
    <scope>NUCLEOTIDE SEQUENCE</scope>
    <source>
        <strain evidence="1">51.81</strain>
    </source>
</reference>
<protein>
    <submittedName>
        <fullName evidence="1">Uncharacterized protein</fullName>
    </submittedName>
</protein>
<evidence type="ECO:0000313" key="2">
    <source>
        <dbReference type="EMBL" id="WWY03100.1"/>
    </source>
</evidence>
<dbReference type="EMBL" id="JAPQFL010000005">
    <property type="protein sequence ID" value="MDD9328239.1"/>
    <property type="molecule type" value="Genomic_DNA"/>
</dbReference>
<dbReference type="Proteomes" id="UP001149607">
    <property type="component" value="Chromosome"/>
</dbReference>
<evidence type="ECO:0000313" key="1">
    <source>
        <dbReference type="EMBL" id="MDD9328239.1"/>
    </source>
</evidence>
<dbReference type="EMBL" id="CP146598">
    <property type="protein sequence ID" value="WWY03100.1"/>
    <property type="molecule type" value="Genomic_DNA"/>
</dbReference>